<sequence length="30" mass="3455">MREQSFELREHGLGGRSGFGRHVANLRELD</sequence>
<accession>L8PAS1</accession>
<reference evidence="1 2" key="1">
    <citation type="journal article" date="2013" name="Genome Announc.">
        <title>Draft Genome Sequence of Streptomyces viridochromogenes Strain Tu57, Producer of Avilamycin.</title>
        <authorList>
            <person name="Gruning B.A."/>
            <person name="Erxleben A."/>
            <person name="Hahnlein A."/>
            <person name="Gunther S."/>
        </authorList>
    </citation>
    <scope>NUCLEOTIDE SEQUENCE [LARGE SCALE GENOMIC DNA]</scope>
    <source>
        <strain evidence="1 2">Tue57</strain>
    </source>
</reference>
<dbReference type="AlphaFoldDB" id="L8PAS1"/>
<evidence type="ECO:0000313" key="2">
    <source>
        <dbReference type="Proteomes" id="UP000011205"/>
    </source>
</evidence>
<proteinExistence type="predicted"/>
<gene>
    <name evidence="1" type="ORF">STVIR_5837</name>
</gene>
<name>L8PAS1_STRVR</name>
<organism evidence="1 2">
    <name type="scientific">Streptomyces viridochromogenes Tue57</name>
    <dbReference type="NCBI Taxonomy" id="1160705"/>
    <lineage>
        <taxon>Bacteria</taxon>
        <taxon>Bacillati</taxon>
        <taxon>Actinomycetota</taxon>
        <taxon>Actinomycetes</taxon>
        <taxon>Kitasatosporales</taxon>
        <taxon>Streptomycetaceae</taxon>
        <taxon>Streptomyces</taxon>
    </lineage>
</organism>
<dbReference type="Proteomes" id="UP000011205">
    <property type="component" value="Unassembled WGS sequence"/>
</dbReference>
<comment type="caution">
    <text evidence="1">The sequence shown here is derived from an EMBL/GenBank/DDBJ whole genome shotgun (WGS) entry which is preliminary data.</text>
</comment>
<dbReference type="EMBL" id="AMLP01000177">
    <property type="protein sequence ID" value="ELS53209.1"/>
    <property type="molecule type" value="Genomic_DNA"/>
</dbReference>
<protein>
    <submittedName>
        <fullName evidence="1">Uncharacterized protein</fullName>
    </submittedName>
</protein>
<evidence type="ECO:0000313" key="1">
    <source>
        <dbReference type="EMBL" id="ELS53209.1"/>
    </source>
</evidence>